<organism evidence="1">
    <name type="scientific">Anguilla anguilla</name>
    <name type="common">European freshwater eel</name>
    <name type="synonym">Muraena anguilla</name>
    <dbReference type="NCBI Taxonomy" id="7936"/>
    <lineage>
        <taxon>Eukaryota</taxon>
        <taxon>Metazoa</taxon>
        <taxon>Chordata</taxon>
        <taxon>Craniata</taxon>
        <taxon>Vertebrata</taxon>
        <taxon>Euteleostomi</taxon>
        <taxon>Actinopterygii</taxon>
        <taxon>Neopterygii</taxon>
        <taxon>Teleostei</taxon>
        <taxon>Anguilliformes</taxon>
        <taxon>Anguillidae</taxon>
        <taxon>Anguilla</taxon>
    </lineage>
</organism>
<proteinExistence type="predicted"/>
<name>A0A0E9U1Q6_ANGAN</name>
<evidence type="ECO:0000313" key="1">
    <source>
        <dbReference type="EMBL" id="JAH59682.1"/>
    </source>
</evidence>
<protein>
    <submittedName>
        <fullName evidence="1">Uncharacterized protein</fullName>
    </submittedName>
</protein>
<reference evidence="1" key="1">
    <citation type="submission" date="2014-11" db="EMBL/GenBank/DDBJ databases">
        <authorList>
            <person name="Amaro Gonzalez C."/>
        </authorList>
    </citation>
    <scope>NUCLEOTIDE SEQUENCE</scope>
</reference>
<dbReference type="EMBL" id="GBXM01048895">
    <property type="protein sequence ID" value="JAH59682.1"/>
    <property type="molecule type" value="Transcribed_RNA"/>
</dbReference>
<reference evidence="1" key="2">
    <citation type="journal article" date="2015" name="Fish Shellfish Immunol.">
        <title>Early steps in the European eel (Anguilla anguilla)-Vibrio vulnificus interaction in the gills: Role of the RtxA13 toxin.</title>
        <authorList>
            <person name="Callol A."/>
            <person name="Pajuelo D."/>
            <person name="Ebbesson L."/>
            <person name="Teles M."/>
            <person name="MacKenzie S."/>
            <person name="Amaro C."/>
        </authorList>
    </citation>
    <scope>NUCLEOTIDE SEQUENCE</scope>
</reference>
<dbReference type="AlphaFoldDB" id="A0A0E9U1Q6"/>
<accession>A0A0E9U1Q6</accession>
<sequence>MCMNGSNSGVTRQASSGLFHLISVIYSICSISLDLAK</sequence>